<dbReference type="GO" id="GO:0005319">
    <property type="term" value="F:lipid transporter activity"/>
    <property type="evidence" value="ECO:0007669"/>
    <property type="project" value="InterPro"/>
</dbReference>
<proteinExistence type="predicted"/>
<dbReference type="Pfam" id="PF01347">
    <property type="entry name" value="Vitellogenin_N"/>
    <property type="match status" value="1"/>
</dbReference>
<dbReference type="InterPro" id="IPR050733">
    <property type="entry name" value="Vitellogenin/Apolipophorin"/>
</dbReference>
<comment type="caution">
    <text evidence="4">The sequence shown here is derived from an EMBL/GenBank/DDBJ whole genome shotgun (WGS) entry which is preliminary data.</text>
</comment>
<dbReference type="Proteomes" id="UP000770661">
    <property type="component" value="Unassembled WGS sequence"/>
</dbReference>
<organism evidence="4 5">
    <name type="scientific">Chionoecetes opilio</name>
    <name type="common">Atlantic snow crab</name>
    <name type="synonym">Cancer opilio</name>
    <dbReference type="NCBI Taxonomy" id="41210"/>
    <lineage>
        <taxon>Eukaryota</taxon>
        <taxon>Metazoa</taxon>
        <taxon>Ecdysozoa</taxon>
        <taxon>Arthropoda</taxon>
        <taxon>Crustacea</taxon>
        <taxon>Multicrustacea</taxon>
        <taxon>Malacostraca</taxon>
        <taxon>Eumalacostraca</taxon>
        <taxon>Eucarida</taxon>
        <taxon>Decapoda</taxon>
        <taxon>Pleocyemata</taxon>
        <taxon>Brachyura</taxon>
        <taxon>Eubrachyura</taxon>
        <taxon>Majoidea</taxon>
        <taxon>Majidae</taxon>
        <taxon>Chionoecetes</taxon>
    </lineage>
</organism>
<dbReference type="SUPFAM" id="SSF48431">
    <property type="entry name" value="Lipovitellin-phosvitin complex, superhelical domain"/>
    <property type="match status" value="1"/>
</dbReference>
<dbReference type="InterPro" id="IPR011030">
    <property type="entry name" value="Lipovitellin_superhlx_dom"/>
</dbReference>
<sequence length="200" mass="22120">MRAWLPMPHDSSWSWFRLFATSVSRSCGPSMKSEDWGLERSVFNDALPMLGTGGSVGVMRDLMGQDHNNILTNTWLTSLSFIPRPDLDTISEAAPLLEVERVHADAFLGVGSLVQTYCRDHPLCHEAPPVLRVMDTLHRFIGDSCQRETSQDKIQVLMALKGIGNAGAAVTEDIPGSLAKCFFNEENENEIRLGGITAFR</sequence>
<dbReference type="PANTHER" id="PTHR23345">
    <property type="entry name" value="VITELLOGENIN-RELATED"/>
    <property type="match status" value="1"/>
</dbReference>
<gene>
    <name evidence="4" type="primary">VIT_1</name>
    <name evidence="4" type="ORF">GWK47_025561</name>
</gene>
<keyword evidence="2" id="KW-0325">Glycoprotein</keyword>
<accession>A0A8J8WFK1</accession>
<keyword evidence="1" id="KW-1015">Disulfide bond</keyword>
<dbReference type="EMBL" id="JACEEZ010025474">
    <property type="protein sequence ID" value="KAG0700408.1"/>
    <property type="molecule type" value="Genomic_DNA"/>
</dbReference>
<dbReference type="InterPro" id="IPR001747">
    <property type="entry name" value="Vitellogenin_N"/>
</dbReference>
<reference evidence="4" key="1">
    <citation type="submission" date="2020-07" db="EMBL/GenBank/DDBJ databases">
        <title>The High-quality genome of the commercially important snow crab, Chionoecetes opilio.</title>
        <authorList>
            <person name="Jeong J.-H."/>
            <person name="Ryu S."/>
        </authorList>
    </citation>
    <scope>NUCLEOTIDE SEQUENCE</scope>
    <source>
        <strain evidence="4">MADBK_172401_WGS</strain>
        <tissue evidence="4">Digestive gland</tissue>
    </source>
</reference>
<evidence type="ECO:0000259" key="3">
    <source>
        <dbReference type="Pfam" id="PF01347"/>
    </source>
</evidence>
<evidence type="ECO:0000256" key="2">
    <source>
        <dbReference type="ARBA" id="ARBA00023180"/>
    </source>
</evidence>
<evidence type="ECO:0000313" key="4">
    <source>
        <dbReference type="EMBL" id="KAG0700408.1"/>
    </source>
</evidence>
<dbReference type="PANTHER" id="PTHR23345:SF15">
    <property type="entry name" value="VITELLOGENIN 1-RELATED"/>
    <property type="match status" value="1"/>
</dbReference>
<evidence type="ECO:0000313" key="5">
    <source>
        <dbReference type="Proteomes" id="UP000770661"/>
    </source>
</evidence>
<name>A0A8J8WFK1_CHIOP</name>
<feature type="domain" description="Vitellogenin" evidence="3">
    <location>
        <begin position="39"/>
        <end position="200"/>
    </location>
</feature>
<keyword evidence="5" id="KW-1185">Reference proteome</keyword>
<dbReference type="OrthoDB" id="6484170at2759"/>
<protein>
    <submittedName>
        <fullName evidence="4">Vitellogenin</fullName>
    </submittedName>
</protein>
<evidence type="ECO:0000256" key="1">
    <source>
        <dbReference type="ARBA" id="ARBA00023157"/>
    </source>
</evidence>
<dbReference type="Gene3D" id="1.25.10.20">
    <property type="entry name" value="Vitellinogen, superhelical"/>
    <property type="match status" value="1"/>
</dbReference>
<dbReference type="AlphaFoldDB" id="A0A8J8WFK1"/>